<keyword evidence="2 8" id="KW-1003">Cell membrane</keyword>
<dbReference type="Proteomes" id="UP000192486">
    <property type="component" value="Chromosome"/>
</dbReference>
<evidence type="ECO:0000256" key="7">
    <source>
        <dbReference type="ARBA" id="ARBA00023306"/>
    </source>
</evidence>
<feature type="compositionally biased region" description="Basic and acidic residues" evidence="9">
    <location>
        <begin position="267"/>
        <end position="284"/>
    </location>
</feature>
<evidence type="ECO:0000256" key="5">
    <source>
        <dbReference type="ARBA" id="ARBA00022989"/>
    </source>
</evidence>
<keyword evidence="3 8" id="KW-0132">Cell division</keyword>
<keyword evidence="4 8" id="KW-0812">Transmembrane</keyword>
<comment type="subcellular location">
    <subcellularLocation>
        <location evidence="8">Cell membrane</location>
        <topology evidence="8">Single-pass type II membrane protein</topology>
    </subcellularLocation>
    <subcellularLocation>
        <location evidence="1">Membrane</location>
    </subcellularLocation>
    <text evidence="8">Localizes to the division septum.</text>
</comment>
<comment type="function">
    <text evidence="8">Cell division protein that may be involved in stabilizing or promoting the assembly of the division complex.</text>
</comment>
<dbReference type="InterPro" id="IPR005548">
    <property type="entry name" value="Cell_div_FtsQ/DivIB_C"/>
</dbReference>
<gene>
    <name evidence="8" type="primary">divIB</name>
    <name evidence="11" type="ORF">SporoS204_14440</name>
</gene>
<keyword evidence="6 8" id="KW-0472">Membrane</keyword>
<dbReference type="InterPro" id="IPR050487">
    <property type="entry name" value="FtsQ_DivIB"/>
</dbReference>
<sequence>MEKVIDIEDRIPSMRKKRRRRANMSFLLLVVIFVLVLLALLYFQSSLSDVSKISINETVLQESEYYKGQSGLYKGQSLWGFRAKDIENNLEKIPGVKEAKVKRDFYNDVSINVTEWEPVAYIENQTQYDLLLENGDRLEATDPDILSHAPILSGFTEPDVTERMIKQLQKMDSTVFELLSELRYEGEDKIDVFMSDGYEVHALILGFADKMSYYPDIIAQLPKEEKGVLDIEIGVYFKTYTDFYKEPVPVDVKIPQPVEESNVTKGKPAEVEINKEEKSEQETE</sequence>
<dbReference type="InterPro" id="IPR026580">
    <property type="entry name" value="DivIB"/>
</dbReference>
<evidence type="ECO:0000256" key="2">
    <source>
        <dbReference type="ARBA" id="ARBA00022475"/>
    </source>
</evidence>
<evidence type="ECO:0000313" key="12">
    <source>
        <dbReference type="Proteomes" id="UP000192486"/>
    </source>
</evidence>
<feature type="region of interest" description="Disordered" evidence="9">
    <location>
        <begin position="261"/>
        <end position="284"/>
    </location>
</feature>
<dbReference type="PROSITE" id="PS51779">
    <property type="entry name" value="POTRA"/>
    <property type="match status" value="1"/>
</dbReference>
<proteinExistence type="inferred from homology"/>
<dbReference type="RefSeq" id="WP_051210411.1">
    <property type="nucleotide sequence ID" value="NZ_CP015108.1"/>
</dbReference>
<dbReference type="PANTHER" id="PTHR37820:SF1">
    <property type="entry name" value="CELL DIVISION PROTEIN FTSQ"/>
    <property type="match status" value="1"/>
</dbReference>
<dbReference type="Pfam" id="PF03799">
    <property type="entry name" value="FtsQ_DivIB_C"/>
    <property type="match status" value="1"/>
</dbReference>
<evidence type="ECO:0000256" key="9">
    <source>
        <dbReference type="SAM" id="MobiDB-lite"/>
    </source>
</evidence>
<feature type="domain" description="POTRA" evidence="10">
    <location>
        <begin position="48"/>
        <end position="116"/>
    </location>
</feature>
<keyword evidence="5 8" id="KW-1133">Transmembrane helix</keyword>
<protein>
    <recommendedName>
        <fullName evidence="8">Cell division protein DivIB</fullName>
    </recommendedName>
</protein>
<evidence type="ECO:0000313" key="11">
    <source>
        <dbReference type="EMBL" id="ARF15244.1"/>
    </source>
</evidence>
<dbReference type="InterPro" id="IPR034746">
    <property type="entry name" value="POTRA"/>
</dbReference>
<dbReference type="InterPro" id="IPR013685">
    <property type="entry name" value="POTRA_FtsQ_type"/>
</dbReference>
<dbReference type="Gene3D" id="3.10.20.310">
    <property type="entry name" value="membrane protein fhac"/>
    <property type="match status" value="1"/>
</dbReference>
<evidence type="ECO:0000259" key="10">
    <source>
        <dbReference type="PROSITE" id="PS51779"/>
    </source>
</evidence>
<evidence type="ECO:0000256" key="1">
    <source>
        <dbReference type="ARBA" id="ARBA00004370"/>
    </source>
</evidence>
<dbReference type="Pfam" id="PF08478">
    <property type="entry name" value="POTRA_1"/>
    <property type="match status" value="1"/>
</dbReference>
<comment type="similarity">
    <text evidence="8">Belongs to the FtsQ/DivIB family. DivIB subfamily.</text>
</comment>
<dbReference type="HAMAP" id="MF_00912">
    <property type="entry name" value="DivIB"/>
    <property type="match status" value="1"/>
</dbReference>
<dbReference type="PANTHER" id="PTHR37820">
    <property type="entry name" value="CELL DIVISION PROTEIN DIVIB"/>
    <property type="match status" value="1"/>
</dbReference>
<evidence type="ECO:0000256" key="8">
    <source>
        <dbReference type="HAMAP-Rule" id="MF_00912"/>
    </source>
</evidence>
<evidence type="ECO:0000256" key="3">
    <source>
        <dbReference type="ARBA" id="ARBA00022618"/>
    </source>
</evidence>
<keyword evidence="7 8" id="KW-0131">Cell cycle</keyword>
<evidence type="ECO:0000256" key="6">
    <source>
        <dbReference type="ARBA" id="ARBA00023136"/>
    </source>
</evidence>
<feature type="transmembrane region" description="Helical" evidence="8">
    <location>
        <begin position="24"/>
        <end position="43"/>
    </location>
</feature>
<evidence type="ECO:0000256" key="4">
    <source>
        <dbReference type="ARBA" id="ARBA00022692"/>
    </source>
</evidence>
<name>A0ABM6JYY2_SPOUR</name>
<dbReference type="Gene3D" id="3.40.50.10960">
    <property type="match status" value="1"/>
</dbReference>
<keyword evidence="12" id="KW-1185">Reference proteome</keyword>
<reference evidence="11 12" key="1">
    <citation type="submission" date="2016-04" db="EMBL/GenBank/DDBJ databases">
        <title>Comparative Genomics and Epigenetics of Sporosarcina ureae.</title>
        <authorList>
            <person name="Oliver A.S."/>
            <person name="Cooper K.K."/>
        </authorList>
    </citation>
    <scope>NUCLEOTIDE SEQUENCE [LARGE SCALE GENOMIC DNA]</scope>
    <source>
        <strain evidence="11 12">S204</strain>
    </source>
</reference>
<organism evidence="11 12">
    <name type="scientific">Sporosarcina ureae</name>
    <dbReference type="NCBI Taxonomy" id="1571"/>
    <lineage>
        <taxon>Bacteria</taxon>
        <taxon>Bacillati</taxon>
        <taxon>Bacillota</taxon>
        <taxon>Bacilli</taxon>
        <taxon>Bacillales</taxon>
        <taxon>Caryophanaceae</taxon>
        <taxon>Sporosarcina</taxon>
    </lineage>
</organism>
<accession>A0ABM6JYY2</accession>
<dbReference type="EMBL" id="CP015108">
    <property type="protein sequence ID" value="ARF15244.1"/>
    <property type="molecule type" value="Genomic_DNA"/>
</dbReference>